<dbReference type="EMBL" id="JGZO01000002">
    <property type="protein sequence ID" value="KFI95596.1"/>
    <property type="molecule type" value="Genomic_DNA"/>
</dbReference>
<feature type="transmembrane region" description="Helical" evidence="1">
    <location>
        <begin position="377"/>
        <end position="397"/>
    </location>
</feature>
<evidence type="ECO:0000256" key="1">
    <source>
        <dbReference type="SAM" id="Phobius"/>
    </source>
</evidence>
<feature type="transmembrane region" description="Helical" evidence="1">
    <location>
        <begin position="244"/>
        <end position="262"/>
    </location>
</feature>
<accession>A0A087DJ96</accession>
<feature type="transmembrane region" description="Helical" evidence="1">
    <location>
        <begin position="58"/>
        <end position="78"/>
    </location>
</feature>
<comment type="caution">
    <text evidence="2">The sequence shown here is derived from an EMBL/GenBank/DDBJ whole genome shotgun (WGS) entry which is preliminary data.</text>
</comment>
<reference evidence="2 3" key="1">
    <citation type="submission" date="2014-03" db="EMBL/GenBank/DDBJ databases">
        <title>Genomics of Bifidobacteria.</title>
        <authorList>
            <person name="Ventura M."/>
            <person name="Milani C."/>
            <person name="Lugli G.A."/>
        </authorList>
    </citation>
    <scope>NUCLEOTIDE SEQUENCE [LARGE SCALE GENOMIC DNA]</scope>
    <source>
        <strain evidence="2 3">LMG 21589</strain>
    </source>
</reference>
<keyword evidence="1" id="KW-0812">Transmembrane</keyword>
<keyword evidence="1" id="KW-0472">Membrane</keyword>
<proteinExistence type="predicted"/>
<feature type="transmembrane region" description="Helical" evidence="1">
    <location>
        <begin position="84"/>
        <end position="105"/>
    </location>
</feature>
<feature type="transmembrane region" description="Helical" evidence="1">
    <location>
        <begin position="27"/>
        <end position="46"/>
    </location>
</feature>
<gene>
    <name evidence="2" type="ORF">BSCA_0628</name>
</gene>
<evidence type="ECO:0000313" key="2">
    <source>
        <dbReference type="EMBL" id="KFI95596.1"/>
    </source>
</evidence>
<name>A0A087DJ96_9BIFI</name>
<evidence type="ECO:0000313" key="3">
    <source>
        <dbReference type="Proteomes" id="UP000029033"/>
    </source>
</evidence>
<keyword evidence="3" id="KW-1185">Reference proteome</keyword>
<dbReference type="RefSeq" id="WP_144414488.1">
    <property type="nucleotide sequence ID" value="NZ_CAJPMS010000042.1"/>
</dbReference>
<organism evidence="2 3">
    <name type="scientific">Bifidobacterium scardovii</name>
    <dbReference type="NCBI Taxonomy" id="158787"/>
    <lineage>
        <taxon>Bacteria</taxon>
        <taxon>Bacillati</taxon>
        <taxon>Actinomycetota</taxon>
        <taxon>Actinomycetes</taxon>
        <taxon>Bifidobacteriales</taxon>
        <taxon>Bifidobacteriaceae</taxon>
        <taxon>Bifidobacterium</taxon>
    </lineage>
</organism>
<feature type="transmembrane region" description="Helical" evidence="1">
    <location>
        <begin position="298"/>
        <end position="323"/>
    </location>
</feature>
<protein>
    <submittedName>
        <fullName evidence="2">Putative membrane protein</fullName>
    </submittedName>
</protein>
<dbReference type="eggNOG" id="COG0786">
    <property type="taxonomic scope" value="Bacteria"/>
</dbReference>
<dbReference type="OrthoDB" id="3243277at2"/>
<dbReference type="InterPro" id="IPR049576">
    <property type="entry name" value="HDC-like"/>
</dbReference>
<dbReference type="Proteomes" id="UP000029033">
    <property type="component" value="Unassembled WGS sequence"/>
</dbReference>
<feature type="transmembrane region" description="Helical" evidence="1">
    <location>
        <begin position="112"/>
        <end position="132"/>
    </location>
</feature>
<dbReference type="STRING" id="158787.BSCA_0628"/>
<dbReference type="CDD" id="cd21416">
    <property type="entry name" value="HDC_protein"/>
    <property type="match status" value="1"/>
</dbReference>
<sequence length="400" mass="43045">MEYLGCFAVVMAVLLIGQWVASLTKAWVPSVFVSAIVFLIGFWTILPKDIAVKASYDTAFVQICVSMLLVHLGTLMSLKKLIAQWRAVCIALLGVAGTLLLTMTIGTLLFDWHTVLASVPPLTGGVVAALLMTNGLKDAGLTAFVALPVTMLMIHGVFGYPLTAIMLKHEDRRLAKVYQGMSDEERAQAAAASSAMAQSDTDKPTQSKFLSLFPEKYQTSAFILLRVALVALFSNWIAGLTNGVVNANVVCLIFGVIAHQLGFLEDSALNKAGVFDWLMYGLLGYVFSQLAGTTPQQLLSMLLQILVLIVLGLIGMFVASFILGKPFGMSPEMAFACSLTALFGFPADYILTTEVAHNVAKDEGEERYLLDNTLPQMLVGGFATVSIASVIIASVFLKLL</sequence>
<dbReference type="GeneID" id="85166766"/>
<feature type="transmembrane region" description="Helical" evidence="1">
    <location>
        <begin position="274"/>
        <end position="292"/>
    </location>
</feature>
<feature type="transmembrane region" description="Helical" evidence="1">
    <location>
        <begin position="144"/>
        <end position="167"/>
    </location>
</feature>
<keyword evidence="1" id="KW-1133">Transmembrane helix</keyword>
<dbReference type="AlphaFoldDB" id="A0A087DJ96"/>
<feature type="transmembrane region" description="Helical" evidence="1">
    <location>
        <begin position="217"/>
        <end position="238"/>
    </location>
</feature>